<dbReference type="GO" id="GO:0009897">
    <property type="term" value="C:external side of plasma membrane"/>
    <property type="evidence" value="ECO:0007669"/>
    <property type="project" value="TreeGrafter"/>
</dbReference>
<sequence length="77" mass="8449">MEEYQGRTELSHDGLIRGSLDLLIANVRPSDDGMYMCAVQGDAGYAETAVELEVSAPFFHDAHPWKVALAVMLVLLL</sequence>
<dbReference type="GO" id="GO:0001817">
    <property type="term" value="P:regulation of cytokine production"/>
    <property type="evidence" value="ECO:0007669"/>
    <property type="project" value="TreeGrafter"/>
</dbReference>
<organism evidence="5 6">
    <name type="scientific">Nothocercus julius</name>
    <dbReference type="NCBI Taxonomy" id="2585813"/>
    <lineage>
        <taxon>Eukaryota</taxon>
        <taxon>Metazoa</taxon>
        <taxon>Chordata</taxon>
        <taxon>Craniata</taxon>
        <taxon>Vertebrata</taxon>
        <taxon>Euteleostomi</taxon>
        <taxon>Archelosauria</taxon>
        <taxon>Archosauria</taxon>
        <taxon>Dinosauria</taxon>
        <taxon>Saurischia</taxon>
        <taxon>Theropoda</taxon>
        <taxon>Coelurosauria</taxon>
        <taxon>Aves</taxon>
        <taxon>Palaeognathae</taxon>
        <taxon>Tinamiformes</taxon>
        <taxon>Tinamidae</taxon>
        <taxon>Nothocercus</taxon>
    </lineage>
</organism>
<keyword evidence="2" id="KW-0472">Membrane</keyword>
<comment type="subcellular location">
    <subcellularLocation>
        <location evidence="1">Membrane</location>
    </subcellularLocation>
</comment>
<evidence type="ECO:0000313" key="5">
    <source>
        <dbReference type="EMBL" id="NXA57647.1"/>
    </source>
</evidence>
<feature type="non-terminal residue" evidence="5">
    <location>
        <position position="77"/>
    </location>
</feature>
<dbReference type="SUPFAM" id="SSF48726">
    <property type="entry name" value="Immunoglobulin"/>
    <property type="match status" value="1"/>
</dbReference>
<evidence type="ECO:0000256" key="1">
    <source>
        <dbReference type="ARBA" id="ARBA00004370"/>
    </source>
</evidence>
<dbReference type="Gene3D" id="2.60.40.10">
    <property type="entry name" value="Immunoglobulins"/>
    <property type="match status" value="1"/>
</dbReference>
<evidence type="ECO:0000313" key="6">
    <source>
        <dbReference type="Proteomes" id="UP000531559"/>
    </source>
</evidence>
<keyword evidence="6" id="KW-1185">Reference proteome</keyword>
<dbReference type="GO" id="GO:0005102">
    <property type="term" value="F:signaling receptor binding"/>
    <property type="evidence" value="ECO:0007669"/>
    <property type="project" value="TreeGrafter"/>
</dbReference>
<dbReference type="OrthoDB" id="9049620at2759"/>
<accession>A0A7K7WW80</accession>
<comment type="caution">
    <text evidence="5">The sequence shown here is derived from an EMBL/GenBank/DDBJ whole genome shotgun (WGS) entry which is preliminary data.</text>
</comment>
<gene>
    <name evidence="5" type="primary">Btn1a1_3</name>
    <name evidence="5" type="ORF">NOTJUL_R14790</name>
</gene>
<dbReference type="PANTHER" id="PTHR24100">
    <property type="entry name" value="BUTYROPHILIN"/>
    <property type="match status" value="1"/>
</dbReference>
<evidence type="ECO:0000259" key="4">
    <source>
        <dbReference type="Pfam" id="PF07679"/>
    </source>
</evidence>
<dbReference type="EMBL" id="VZSV01001775">
    <property type="protein sequence ID" value="NXA57647.1"/>
    <property type="molecule type" value="Genomic_DNA"/>
</dbReference>
<evidence type="ECO:0000256" key="3">
    <source>
        <dbReference type="ARBA" id="ARBA00023319"/>
    </source>
</evidence>
<proteinExistence type="predicted"/>
<dbReference type="PANTHER" id="PTHR24100:SF149">
    <property type="entry name" value="BG-LIKE ANTIGEN 1-RELATED"/>
    <property type="match status" value="1"/>
</dbReference>
<evidence type="ECO:0000256" key="2">
    <source>
        <dbReference type="ARBA" id="ARBA00023136"/>
    </source>
</evidence>
<feature type="domain" description="Immunoglobulin I-set" evidence="4">
    <location>
        <begin position="18"/>
        <end position="54"/>
    </location>
</feature>
<dbReference type="InterPro" id="IPR013098">
    <property type="entry name" value="Ig_I-set"/>
</dbReference>
<dbReference type="GO" id="GO:0050852">
    <property type="term" value="P:T cell receptor signaling pathway"/>
    <property type="evidence" value="ECO:0007669"/>
    <property type="project" value="TreeGrafter"/>
</dbReference>
<dbReference type="InterPro" id="IPR013783">
    <property type="entry name" value="Ig-like_fold"/>
</dbReference>
<dbReference type="AlphaFoldDB" id="A0A7K7WW80"/>
<protein>
    <submittedName>
        <fullName evidence="5">BT1A1 protein</fullName>
    </submittedName>
</protein>
<dbReference type="Proteomes" id="UP000531559">
    <property type="component" value="Unassembled WGS sequence"/>
</dbReference>
<dbReference type="Pfam" id="PF07679">
    <property type="entry name" value="I-set"/>
    <property type="match status" value="1"/>
</dbReference>
<name>A0A7K7WW80_9AVES</name>
<dbReference type="InterPro" id="IPR050504">
    <property type="entry name" value="IgSF_BTN/MOG"/>
</dbReference>
<reference evidence="5 6" key="1">
    <citation type="submission" date="2019-09" db="EMBL/GenBank/DDBJ databases">
        <title>Bird 10,000 Genomes (B10K) Project - Family phase.</title>
        <authorList>
            <person name="Zhang G."/>
        </authorList>
    </citation>
    <scope>NUCLEOTIDE SEQUENCE [LARGE SCALE GENOMIC DNA]</scope>
    <source>
        <strain evidence="5">B10K-MSB-01</strain>
    </source>
</reference>
<feature type="non-terminal residue" evidence="5">
    <location>
        <position position="1"/>
    </location>
</feature>
<keyword evidence="3" id="KW-0393">Immunoglobulin domain</keyword>
<dbReference type="InterPro" id="IPR036179">
    <property type="entry name" value="Ig-like_dom_sf"/>
</dbReference>